<evidence type="ECO:0000313" key="2">
    <source>
        <dbReference type="EMBL" id="WNY25855.1"/>
    </source>
</evidence>
<reference evidence="2 3" key="1">
    <citation type="submission" date="2023-07" db="EMBL/GenBank/DDBJ databases">
        <title>Closed genoem sequence of Methanosarcinaceae archaeon Ac7.</title>
        <authorList>
            <person name="Poehlein A."/>
            <person name="Protasov E."/>
            <person name="Platt K."/>
            <person name="Reeh H."/>
            <person name="Daniel R."/>
            <person name="Brune A."/>
        </authorList>
    </citation>
    <scope>NUCLEOTIDE SEQUENCE [LARGE SCALE GENOMIC DNA]</scope>
    <source>
        <strain evidence="2 3">Ac7</strain>
    </source>
</reference>
<evidence type="ECO:0000313" key="3">
    <source>
        <dbReference type="Proteomes" id="UP001303587"/>
    </source>
</evidence>
<proteinExistence type="predicted"/>
<keyword evidence="1" id="KW-0812">Transmembrane</keyword>
<dbReference type="Proteomes" id="UP001303587">
    <property type="component" value="Chromosome"/>
</dbReference>
<organism evidence="2 3">
    <name type="scientific">Methanolapillus millepedarum</name>
    <dbReference type="NCBI Taxonomy" id="3028296"/>
    <lineage>
        <taxon>Archaea</taxon>
        <taxon>Methanobacteriati</taxon>
        <taxon>Methanobacteriota</taxon>
        <taxon>Stenosarchaea group</taxon>
        <taxon>Methanomicrobia</taxon>
        <taxon>Methanosarcinales</taxon>
        <taxon>Methanosarcinaceae</taxon>
        <taxon>Methanolapillus</taxon>
    </lineage>
</organism>
<feature type="transmembrane region" description="Helical" evidence="1">
    <location>
        <begin position="35"/>
        <end position="68"/>
    </location>
</feature>
<keyword evidence="3" id="KW-1185">Reference proteome</keyword>
<evidence type="ECO:0000256" key="1">
    <source>
        <dbReference type="SAM" id="Phobius"/>
    </source>
</evidence>
<name>A0AA96V4M7_9EURY</name>
<protein>
    <submittedName>
        <fullName evidence="2">Uncharacterized protein</fullName>
    </submittedName>
</protein>
<keyword evidence="1" id="KW-1133">Transmembrane helix</keyword>
<dbReference type="EMBL" id="CP131060">
    <property type="protein sequence ID" value="WNY25855.1"/>
    <property type="molecule type" value="Genomic_DNA"/>
</dbReference>
<sequence>MIVDQYEFAFMFMATLPGIYLAARKNFIYTENKRYNLFIVRILFTVPLFFIANVLISMITARIFIWLFPKISSFFVGLMGNYAAALVSFIFSLILIFLLQRYVVLPRSLKIETITKKDVKDYDLYYFHPMETMLGGRTYGTKYKIINPNRKPDDLPIRSQLTDLAADFRYLEGEYLMMTTHGEIVVSNQALEILKENDLSGFYTRPVKKDESYRVFSKPDPADNFKYKQLICNHFMPKMSPPTEIVTKKYPLRILVSGNIYYNQQVLSEIADFNQTYEYFGSDYGDPVFVQRFWILTKKARDIFIERFDQTEDDFSPVHLVDEDGNVIENQLSDVSKIL</sequence>
<dbReference type="AlphaFoldDB" id="A0AA96V4M7"/>
<gene>
    <name evidence="2" type="ORF">MsAc7_14190</name>
</gene>
<accession>A0AA96V4M7</accession>
<feature type="transmembrane region" description="Helical" evidence="1">
    <location>
        <begin position="74"/>
        <end position="99"/>
    </location>
</feature>
<keyword evidence="1" id="KW-0472">Membrane</keyword>
<feature type="transmembrane region" description="Helical" evidence="1">
    <location>
        <begin position="6"/>
        <end position="23"/>
    </location>
</feature>